<proteinExistence type="inferred from homology"/>
<evidence type="ECO:0000313" key="13">
    <source>
        <dbReference type="Proteomes" id="UP001165082"/>
    </source>
</evidence>
<evidence type="ECO:0000313" key="12">
    <source>
        <dbReference type="EMBL" id="GMH46454.1"/>
    </source>
</evidence>
<evidence type="ECO:0000256" key="6">
    <source>
        <dbReference type="ARBA" id="ARBA00023069"/>
    </source>
</evidence>
<dbReference type="Pfam" id="PF01221">
    <property type="entry name" value="Dynein_light"/>
    <property type="match status" value="1"/>
</dbReference>
<dbReference type="AlphaFoldDB" id="A0A9W6Z384"/>
<name>A0A9W6Z384_9STRA</name>
<keyword evidence="8 11" id="KW-0206">Cytoskeleton</keyword>
<accession>A0A9W6Z384</accession>
<comment type="caution">
    <text evidence="12">The sequence shown here is derived from an EMBL/GenBank/DDBJ whole genome shotgun (WGS) entry which is preliminary data.</text>
</comment>
<evidence type="ECO:0000256" key="1">
    <source>
        <dbReference type="ARBA" id="ARBA00004430"/>
    </source>
</evidence>
<evidence type="ECO:0000256" key="8">
    <source>
        <dbReference type="ARBA" id="ARBA00023212"/>
    </source>
</evidence>
<dbReference type="Gene3D" id="3.30.740.10">
    <property type="entry name" value="Protein Inhibitor Of Neuronal Nitric Oxide Synthase"/>
    <property type="match status" value="1"/>
</dbReference>
<keyword evidence="3 11" id="KW-0963">Cytoplasm</keyword>
<dbReference type="Proteomes" id="UP001165082">
    <property type="component" value="Unassembled WGS sequence"/>
</dbReference>
<dbReference type="PANTHER" id="PTHR11886:SF2">
    <property type="entry name" value="DYNEIN AXONEMAL LIGHT CHAIN 4"/>
    <property type="match status" value="1"/>
</dbReference>
<dbReference type="SMART" id="SM01375">
    <property type="entry name" value="Dynein_light"/>
    <property type="match status" value="1"/>
</dbReference>
<keyword evidence="6" id="KW-0969">Cilium</keyword>
<dbReference type="GO" id="GO:0007017">
    <property type="term" value="P:microtubule-based process"/>
    <property type="evidence" value="ECO:0007669"/>
    <property type="project" value="InterPro"/>
</dbReference>
<dbReference type="GO" id="GO:0030286">
    <property type="term" value="C:dynein complex"/>
    <property type="evidence" value="ECO:0007669"/>
    <property type="project" value="UniProtKB-KW"/>
</dbReference>
<evidence type="ECO:0000256" key="2">
    <source>
        <dbReference type="ARBA" id="ARBA00011655"/>
    </source>
</evidence>
<reference evidence="12" key="1">
    <citation type="submission" date="2022-07" db="EMBL/GenBank/DDBJ databases">
        <title>Genome analysis of Parmales, a sister group of diatoms, reveals the evolutionary specialization of diatoms from phago-mixotrophs to photoautotrophs.</title>
        <authorList>
            <person name="Ban H."/>
            <person name="Sato S."/>
            <person name="Yoshikawa S."/>
            <person name="Kazumasa Y."/>
            <person name="Nakamura Y."/>
            <person name="Ichinomiya M."/>
            <person name="Saitoh K."/>
            <person name="Sato N."/>
            <person name="Blanc-Mathieu R."/>
            <person name="Endo H."/>
            <person name="Kuwata A."/>
            <person name="Ogata H."/>
        </authorList>
    </citation>
    <scope>NUCLEOTIDE SEQUENCE</scope>
</reference>
<dbReference type="EMBL" id="BRXZ01001784">
    <property type="protein sequence ID" value="GMH46454.1"/>
    <property type="molecule type" value="Genomic_DNA"/>
</dbReference>
<evidence type="ECO:0000256" key="10">
    <source>
        <dbReference type="ARBA" id="ARBA00057688"/>
    </source>
</evidence>
<dbReference type="InterPro" id="IPR001372">
    <property type="entry name" value="Dynein_light_chain_typ-1/2"/>
</dbReference>
<keyword evidence="5 11" id="KW-0243">Dynein</keyword>
<dbReference type="InterPro" id="IPR037177">
    <property type="entry name" value="DLC_sf"/>
</dbReference>
<evidence type="ECO:0000256" key="11">
    <source>
        <dbReference type="RuleBase" id="RU365010"/>
    </source>
</evidence>
<organism evidence="12 13">
    <name type="scientific">Triparma retinervis</name>
    <dbReference type="NCBI Taxonomy" id="2557542"/>
    <lineage>
        <taxon>Eukaryota</taxon>
        <taxon>Sar</taxon>
        <taxon>Stramenopiles</taxon>
        <taxon>Ochrophyta</taxon>
        <taxon>Bolidophyceae</taxon>
        <taxon>Parmales</taxon>
        <taxon>Triparmaceae</taxon>
        <taxon>Triparma</taxon>
    </lineage>
</organism>
<dbReference type="CDD" id="cd21453">
    <property type="entry name" value="DLC-like_DNAL4"/>
    <property type="match status" value="1"/>
</dbReference>
<dbReference type="GO" id="GO:0005930">
    <property type="term" value="C:axoneme"/>
    <property type="evidence" value="ECO:0007669"/>
    <property type="project" value="UniProtKB-SubCell"/>
</dbReference>
<keyword evidence="9" id="KW-0966">Cell projection</keyword>
<comment type="similarity">
    <text evidence="11">Belongs to the dynein light chain family.</text>
</comment>
<dbReference type="GO" id="GO:0005874">
    <property type="term" value="C:microtubule"/>
    <property type="evidence" value="ECO:0007669"/>
    <property type="project" value="UniProtKB-KW"/>
</dbReference>
<keyword evidence="4 11" id="KW-0493">Microtubule</keyword>
<dbReference type="OrthoDB" id="6506078at2759"/>
<dbReference type="FunFam" id="3.30.740.10:FF:000002">
    <property type="entry name" value="Dynein light chain"/>
    <property type="match status" value="1"/>
</dbReference>
<keyword evidence="7 11" id="KW-0505">Motor protein</keyword>
<comment type="subunit">
    <text evidence="2">Consists of at least two heavy chains and a number of intermediate and light chains.</text>
</comment>
<comment type="function">
    <text evidence="10">Force generating protein of respiratory cilia. Produces force towards the minus ends of microtubules. Dynein has ATPase activity.</text>
</comment>
<evidence type="ECO:0000256" key="9">
    <source>
        <dbReference type="ARBA" id="ARBA00023273"/>
    </source>
</evidence>
<protein>
    <recommendedName>
        <fullName evidence="11">Dynein light chain</fullName>
    </recommendedName>
</protein>
<dbReference type="SUPFAM" id="SSF54648">
    <property type="entry name" value="DLC"/>
    <property type="match status" value="1"/>
</dbReference>
<keyword evidence="13" id="KW-1185">Reference proteome</keyword>
<gene>
    <name evidence="12" type="ORF">TrRE_jg8692</name>
</gene>
<dbReference type="PANTHER" id="PTHR11886">
    <property type="entry name" value="DYNEIN LIGHT CHAIN"/>
    <property type="match status" value="1"/>
</dbReference>
<evidence type="ECO:0000256" key="7">
    <source>
        <dbReference type="ARBA" id="ARBA00023175"/>
    </source>
</evidence>
<evidence type="ECO:0000256" key="3">
    <source>
        <dbReference type="ARBA" id="ARBA00022490"/>
    </source>
</evidence>
<evidence type="ECO:0000256" key="5">
    <source>
        <dbReference type="ARBA" id="ARBA00023017"/>
    </source>
</evidence>
<evidence type="ECO:0000256" key="4">
    <source>
        <dbReference type="ARBA" id="ARBA00022701"/>
    </source>
</evidence>
<sequence>MNEDLPPISEKEMRKLMSKALIKHTDMPQEMATETLEVITMAVDKFQNNKNYEAASLLIKNTLDKKFGLTWHCAVGEGFGFDVTCQNRYLIYVFYGNVGVVCYKC</sequence>
<comment type="subcellular location">
    <subcellularLocation>
        <location evidence="1">Cytoplasm</location>
        <location evidence="1">Cytoskeleton</location>
        <location evidence="1">Cilium axoneme</location>
    </subcellularLocation>
</comment>